<dbReference type="GO" id="GO:0016020">
    <property type="term" value="C:membrane"/>
    <property type="evidence" value="ECO:0007669"/>
    <property type="project" value="TreeGrafter"/>
</dbReference>
<feature type="transmembrane region" description="Helical" evidence="1">
    <location>
        <begin position="284"/>
        <end position="302"/>
    </location>
</feature>
<keyword evidence="1" id="KW-0472">Membrane</keyword>
<evidence type="ECO:0000313" key="4">
    <source>
        <dbReference type="Proteomes" id="UP000580910"/>
    </source>
</evidence>
<feature type="transmembrane region" description="Helical" evidence="1">
    <location>
        <begin position="308"/>
        <end position="327"/>
    </location>
</feature>
<evidence type="ECO:0000259" key="2">
    <source>
        <dbReference type="Pfam" id="PF01757"/>
    </source>
</evidence>
<dbReference type="GO" id="GO:0016747">
    <property type="term" value="F:acyltransferase activity, transferring groups other than amino-acyl groups"/>
    <property type="evidence" value="ECO:0007669"/>
    <property type="project" value="InterPro"/>
</dbReference>
<gene>
    <name evidence="3" type="ORF">FB382_000108</name>
</gene>
<dbReference type="InterPro" id="IPR002656">
    <property type="entry name" value="Acyl_transf_3_dom"/>
</dbReference>
<protein>
    <submittedName>
        <fullName evidence="3">Peptidoglycan/LPS O-acetylase OafA/YrhL</fullName>
    </submittedName>
</protein>
<feature type="domain" description="Acyltransferase 3" evidence="2">
    <location>
        <begin position="27"/>
        <end position="400"/>
    </location>
</feature>
<dbReference type="PANTHER" id="PTHR23028">
    <property type="entry name" value="ACETYLTRANSFERASE"/>
    <property type="match status" value="1"/>
</dbReference>
<keyword evidence="4" id="KW-1185">Reference proteome</keyword>
<feature type="transmembrane region" description="Helical" evidence="1">
    <location>
        <begin position="110"/>
        <end position="129"/>
    </location>
</feature>
<proteinExistence type="predicted"/>
<keyword evidence="1" id="KW-0812">Transmembrane</keyword>
<dbReference type="Proteomes" id="UP000580910">
    <property type="component" value="Unassembled WGS sequence"/>
</dbReference>
<sequence>MLREDETVATTPTEELIPSPSWGDRLEGIEGLRGLAAVSVLITHVRELMHPDAVGVIFTLADRGRHGLTLFFVLSGFLLWRPFAAALLVGKRPPSGARFLRNRGLRIFPAYLVVLLLASLVLGAVQLSSLQFDGRDTTTASTMGVTDTLVSLTFLQTLIPQFTLTGIQPAWSLTTELTFYLLLPVMFMAAATLAKRLPRLTAALVPAGLLVAIGLTGKTWMVMAAPDDASKPAVRFAFAWGHEWSAVVCRSILVHGDLFGYGMAAAVVYVMLENGRWVVHRRALALALAAGIVVACVVIAVLALVPRYFTDSVMGVGCCVLLLAVLLRRSAGRPSAVAAALESVPLRFVGLVSYSVYLWHLPVISWLQKHGWQAHGGTAAFALNVALLLGLVLPLATVTYLIVERPALQMKARVRQG</sequence>
<name>A0A7W3IW88_9ACTN</name>
<organism evidence="3 4">
    <name type="scientific">Nocardioides ginsengisegetis</name>
    <dbReference type="NCBI Taxonomy" id="661491"/>
    <lineage>
        <taxon>Bacteria</taxon>
        <taxon>Bacillati</taxon>
        <taxon>Actinomycetota</taxon>
        <taxon>Actinomycetes</taxon>
        <taxon>Propionibacteriales</taxon>
        <taxon>Nocardioidaceae</taxon>
        <taxon>Nocardioides</taxon>
    </lineage>
</organism>
<dbReference type="InterPro" id="IPR050879">
    <property type="entry name" value="Acyltransferase_3"/>
</dbReference>
<keyword evidence="1" id="KW-1133">Transmembrane helix</keyword>
<dbReference type="PANTHER" id="PTHR23028:SF53">
    <property type="entry name" value="ACYL_TRANSF_3 DOMAIN-CONTAINING PROTEIN"/>
    <property type="match status" value="1"/>
</dbReference>
<evidence type="ECO:0000256" key="1">
    <source>
        <dbReference type="SAM" id="Phobius"/>
    </source>
</evidence>
<dbReference type="GO" id="GO:0009103">
    <property type="term" value="P:lipopolysaccharide biosynthetic process"/>
    <property type="evidence" value="ECO:0007669"/>
    <property type="project" value="TreeGrafter"/>
</dbReference>
<dbReference type="EMBL" id="JACGXA010000001">
    <property type="protein sequence ID" value="MBA8801817.1"/>
    <property type="molecule type" value="Genomic_DNA"/>
</dbReference>
<dbReference type="Pfam" id="PF01757">
    <property type="entry name" value="Acyl_transf_3"/>
    <property type="match status" value="1"/>
</dbReference>
<feature type="transmembrane region" description="Helical" evidence="1">
    <location>
        <begin position="68"/>
        <end position="89"/>
    </location>
</feature>
<feature type="transmembrane region" description="Helical" evidence="1">
    <location>
        <begin position="201"/>
        <end position="221"/>
    </location>
</feature>
<feature type="transmembrane region" description="Helical" evidence="1">
    <location>
        <begin position="379"/>
        <end position="403"/>
    </location>
</feature>
<feature type="transmembrane region" description="Helical" evidence="1">
    <location>
        <begin position="177"/>
        <end position="194"/>
    </location>
</feature>
<reference evidence="3 4" key="1">
    <citation type="submission" date="2020-07" db="EMBL/GenBank/DDBJ databases">
        <title>Sequencing the genomes of 1000 actinobacteria strains.</title>
        <authorList>
            <person name="Klenk H.-P."/>
        </authorList>
    </citation>
    <scope>NUCLEOTIDE SEQUENCE [LARGE SCALE GENOMIC DNA]</scope>
    <source>
        <strain evidence="3 4">DSM 21349</strain>
    </source>
</reference>
<dbReference type="RefSeq" id="WP_182535861.1">
    <property type="nucleotide sequence ID" value="NZ_JACGXA010000001.1"/>
</dbReference>
<feature type="transmembrane region" description="Helical" evidence="1">
    <location>
        <begin position="348"/>
        <end position="367"/>
    </location>
</feature>
<evidence type="ECO:0000313" key="3">
    <source>
        <dbReference type="EMBL" id="MBA8801817.1"/>
    </source>
</evidence>
<comment type="caution">
    <text evidence="3">The sequence shown here is derived from an EMBL/GenBank/DDBJ whole genome shotgun (WGS) entry which is preliminary data.</text>
</comment>
<feature type="transmembrane region" description="Helical" evidence="1">
    <location>
        <begin position="252"/>
        <end position="272"/>
    </location>
</feature>
<dbReference type="AlphaFoldDB" id="A0A7W3IW88"/>
<accession>A0A7W3IW88</accession>